<feature type="region of interest" description="Disordered" evidence="1">
    <location>
        <begin position="96"/>
        <end position="120"/>
    </location>
</feature>
<evidence type="ECO:0000313" key="2">
    <source>
        <dbReference type="EMBL" id="KAJ8064004.1"/>
    </source>
</evidence>
<sequence length="387" mass="45252">MDPQGFPSEPHQGQAQWPAQNQIDIQLQGQPYREVYHNPHQRPRDLTSQTQGESNLNQIYNQGQQPWEPVPAHPVLHQNHDRDQIPQELQQYTERGNKDPSFEEPLPQARKESQANEDIDEEELAALEKQIEQEYKRFQDQRQADYAEFCLHSSLRRRGKHPDLPKYRAALLNTLHQNRGLSEQSQFQALYGINIKHYFRELKGKILAETFPGIKHQLSERTFHEIWNRPFPPFPPGGPIYQGRVAELFKFEIKIEAKFYVIIEGNLSVCQVFTESFTQATEIRQVHRFQNTEHNTVWIEAVPPPINLQILDNLWPTSKGPTSKGKRIEVKCFIHITNRVTYFYCYNFPLTPYIVPLLNPEEKDKDLAELFPTFGIDTVSVSRGFSW</sequence>
<dbReference type="AlphaFoldDB" id="A0A9X0AJL4"/>
<comment type="caution">
    <text evidence="2">The sequence shown here is derived from an EMBL/GenBank/DDBJ whole genome shotgun (WGS) entry which is preliminary data.</text>
</comment>
<organism evidence="2 3">
    <name type="scientific">Sclerotinia nivalis</name>
    <dbReference type="NCBI Taxonomy" id="352851"/>
    <lineage>
        <taxon>Eukaryota</taxon>
        <taxon>Fungi</taxon>
        <taxon>Dikarya</taxon>
        <taxon>Ascomycota</taxon>
        <taxon>Pezizomycotina</taxon>
        <taxon>Leotiomycetes</taxon>
        <taxon>Helotiales</taxon>
        <taxon>Sclerotiniaceae</taxon>
        <taxon>Sclerotinia</taxon>
    </lineage>
</organism>
<dbReference type="EMBL" id="JAPEIS010000008">
    <property type="protein sequence ID" value="KAJ8064004.1"/>
    <property type="molecule type" value="Genomic_DNA"/>
</dbReference>
<reference evidence="2" key="1">
    <citation type="submission" date="2022-11" db="EMBL/GenBank/DDBJ databases">
        <title>Genome Resource of Sclerotinia nivalis Strain SnTB1, a Plant Pathogen Isolated from American Ginseng.</title>
        <authorList>
            <person name="Fan S."/>
        </authorList>
    </citation>
    <scope>NUCLEOTIDE SEQUENCE</scope>
    <source>
        <strain evidence="2">SnTB1</strain>
    </source>
</reference>
<gene>
    <name evidence="2" type="ORF">OCU04_007847</name>
</gene>
<proteinExistence type="predicted"/>
<feature type="compositionally biased region" description="Basic and acidic residues" evidence="1">
    <location>
        <begin position="34"/>
        <end position="45"/>
    </location>
</feature>
<accession>A0A9X0AJL4</accession>
<protein>
    <submittedName>
        <fullName evidence="2">Uncharacterized protein</fullName>
    </submittedName>
</protein>
<evidence type="ECO:0000313" key="3">
    <source>
        <dbReference type="Proteomes" id="UP001152300"/>
    </source>
</evidence>
<feature type="compositionally biased region" description="Polar residues" evidence="1">
    <location>
        <begin position="11"/>
        <end position="29"/>
    </location>
</feature>
<keyword evidence="3" id="KW-1185">Reference proteome</keyword>
<dbReference type="Proteomes" id="UP001152300">
    <property type="component" value="Unassembled WGS sequence"/>
</dbReference>
<feature type="compositionally biased region" description="Polar residues" evidence="1">
    <location>
        <begin position="46"/>
        <end position="65"/>
    </location>
</feature>
<name>A0A9X0AJL4_9HELO</name>
<evidence type="ECO:0000256" key="1">
    <source>
        <dbReference type="SAM" id="MobiDB-lite"/>
    </source>
</evidence>
<feature type="region of interest" description="Disordered" evidence="1">
    <location>
        <begin position="1"/>
        <end position="77"/>
    </location>
</feature>
<dbReference type="OrthoDB" id="10580194at2759"/>